<dbReference type="AlphaFoldDB" id="A0A6J6XLG6"/>
<sequence>MKNNRVILAAFFAGVSFSALAVEPPPAPVITAAGVAPSLFPSEQGAFKLMEAAAQIIESNIVQNGCTITREYPIVVNTTYDGSGSAVLGNGDPANNVSLNVLLKSSSVANGRAYTVNANGKLAGLTVALNGTSGGSFNIGSSIQEMSNAWTLVSPQTGLADKFTGTIIKDYKRLTALDAIPTVPTSPTDLTPFFDDAGVLVSTVLDYGYQQVGKNGYVKAKYWQQSRTWRDDGVNGGTHWLKTRVAPTNGCTVEFKLKGISKNCTNIP</sequence>
<accession>A0A6J6XLG6</accession>
<dbReference type="EMBL" id="CAFAAK010000063">
    <property type="protein sequence ID" value="CAB4797612.1"/>
    <property type="molecule type" value="Genomic_DNA"/>
</dbReference>
<protein>
    <submittedName>
        <fullName evidence="1">Unannotated protein</fullName>
    </submittedName>
</protein>
<proteinExistence type="predicted"/>
<organism evidence="1">
    <name type="scientific">freshwater metagenome</name>
    <dbReference type="NCBI Taxonomy" id="449393"/>
    <lineage>
        <taxon>unclassified sequences</taxon>
        <taxon>metagenomes</taxon>
        <taxon>ecological metagenomes</taxon>
    </lineage>
</organism>
<name>A0A6J6XLG6_9ZZZZ</name>
<gene>
    <name evidence="1" type="ORF">UFOPK3024_00405</name>
</gene>
<reference evidence="1" key="1">
    <citation type="submission" date="2020-05" db="EMBL/GenBank/DDBJ databases">
        <authorList>
            <person name="Chiriac C."/>
            <person name="Salcher M."/>
            <person name="Ghai R."/>
            <person name="Kavagutti S V."/>
        </authorList>
    </citation>
    <scope>NUCLEOTIDE SEQUENCE</scope>
</reference>
<evidence type="ECO:0000313" key="1">
    <source>
        <dbReference type="EMBL" id="CAB4797612.1"/>
    </source>
</evidence>